<dbReference type="EMBL" id="RQIS01000007">
    <property type="protein sequence ID" value="RQH06634.1"/>
    <property type="molecule type" value="Genomic_DNA"/>
</dbReference>
<dbReference type="RefSeq" id="WP_124151311.1">
    <property type="nucleotide sequence ID" value="NZ_RQIS01000007.1"/>
</dbReference>
<name>A0A3N6MRN9_9BURK</name>
<evidence type="ECO:0000313" key="1">
    <source>
        <dbReference type="EMBL" id="RQH06634.1"/>
    </source>
</evidence>
<dbReference type="OrthoDB" id="9172853at2"/>
<protein>
    <submittedName>
        <fullName evidence="1">Uncharacterized protein</fullName>
    </submittedName>
</protein>
<keyword evidence="2" id="KW-1185">Reference proteome</keyword>
<reference evidence="1 2" key="1">
    <citation type="submission" date="2018-11" db="EMBL/GenBank/DDBJ databases">
        <title>Paraburkholderia sp. DHOA04, isolated from soil.</title>
        <authorList>
            <person name="Gao Z.-H."/>
            <person name="Qiu L.-H."/>
            <person name="Fu J.-C."/>
        </authorList>
    </citation>
    <scope>NUCLEOTIDE SEQUENCE [LARGE SCALE GENOMIC DNA]</scope>
    <source>
        <strain evidence="1 2">DHOA04</strain>
    </source>
</reference>
<organism evidence="1 2">
    <name type="scientific">Paraburkholderia dinghuensis</name>
    <dbReference type="NCBI Taxonomy" id="2305225"/>
    <lineage>
        <taxon>Bacteria</taxon>
        <taxon>Pseudomonadati</taxon>
        <taxon>Pseudomonadota</taxon>
        <taxon>Betaproteobacteria</taxon>
        <taxon>Burkholderiales</taxon>
        <taxon>Burkholderiaceae</taxon>
        <taxon>Paraburkholderia</taxon>
    </lineage>
</organism>
<dbReference type="AlphaFoldDB" id="A0A3N6MRN9"/>
<accession>A0A3N6MRN9</accession>
<sequence>MILFDARSVSLASPIFFVRPGTGVMLSAFGLMESQQAVIEKVRYEDSIMPQGGACEDLEPPMAVVMQAEDVTQGGVWQLNACQNLAVLTVPGSYRLNLNDEAALGLVYIEAIGLDGQAAALIPPSLFFGACGGCDCGG</sequence>
<proteinExistence type="predicted"/>
<comment type="caution">
    <text evidence="1">The sequence shown here is derived from an EMBL/GenBank/DDBJ whole genome shotgun (WGS) entry which is preliminary data.</text>
</comment>
<dbReference type="Proteomes" id="UP000272778">
    <property type="component" value="Unassembled WGS sequence"/>
</dbReference>
<evidence type="ECO:0000313" key="2">
    <source>
        <dbReference type="Proteomes" id="UP000272778"/>
    </source>
</evidence>
<gene>
    <name evidence="1" type="ORF">D1Y85_12235</name>
</gene>